<dbReference type="InterPro" id="IPR036415">
    <property type="entry name" value="Lamin_tail_dom_sf"/>
</dbReference>
<keyword evidence="2 4" id="KW-0175">Coiled coil</keyword>
<evidence type="ECO:0000256" key="4">
    <source>
        <dbReference type="SAM" id="Coils"/>
    </source>
</evidence>
<keyword evidence="8" id="KW-1185">Reference proteome</keyword>
<feature type="coiled-coil region" evidence="4">
    <location>
        <begin position="255"/>
        <end position="282"/>
    </location>
</feature>
<dbReference type="EMBL" id="CAJNOL010001014">
    <property type="protein sequence ID" value="CAF1265138.1"/>
    <property type="molecule type" value="Genomic_DNA"/>
</dbReference>
<feature type="region of interest" description="Disordered" evidence="5">
    <location>
        <begin position="1"/>
        <end position="22"/>
    </location>
</feature>
<evidence type="ECO:0000256" key="3">
    <source>
        <dbReference type="ARBA" id="ARBA00023242"/>
    </source>
</evidence>
<dbReference type="Gene3D" id="2.60.40.1260">
    <property type="entry name" value="Lamin Tail domain"/>
    <property type="match status" value="1"/>
</dbReference>
<dbReference type="PANTHER" id="PTHR45721:SF11">
    <property type="entry name" value="LAMIN DM0-RELATED"/>
    <property type="match status" value="1"/>
</dbReference>
<dbReference type="PROSITE" id="PS51841">
    <property type="entry name" value="LTD"/>
    <property type="match status" value="1"/>
</dbReference>
<comment type="caution">
    <text evidence="7">The sequence shown here is derived from an EMBL/GenBank/DDBJ whole genome shotgun (WGS) entry which is preliminary data.</text>
</comment>
<dbReference type="AlphaFoldDB" id="A0A815B2W7"/>
<sequence length="452" mass="52311">MRDFTIKMPSDSDTNINDNGTQNDNSIFTYHQLIQIRKQSSDEQRLKLEQELDQSSSVLLNLRTSYAELRQEIENLRSAHEDTFKQYLTVSQNWSSSKKQTNKLKLNIQSFKKQLVLYKNLRSHATNEVDSSSIKTFDVEGFVALGQKKIVQKIRNDFEHLYAQIYREMTANHEKEVQELQVEVEQAVHYQQIEYNERVMIQQKLESEIKIAQERLAHEKEVQINLEATYSELESEFKSIQVQKNEQPEVPLKERQSLQESIRTMVNNIKEMRQRQIVLERELIIYRHLLGKYEIKEQKVISYSSPPAQNVTTPALVTETERQGSIGIECPVDDTYICFTNHSQSKDTDISRWMLKRRVDSKPELQYTLPDGIRLHPGNELRIYSKLGADVTQSSSNPDNVSSSLYQKLVSNDVASWGNGDKIETILFDANGIQKVSYVQSIAPEGTVADLQ</sequence>
<evidence type="ECO:0000259" key="6">
    <source>
        <dbReference type="PROSITE" id="PS51841"/>
    </source>
</evidence>
<dbReference type="GO" id="GO:0005634">
    <property type="term" value="C:nucleus"/>
    <property type="evidence" value="ECO:0007669"/>
    <property type="project" value="UniProtKB-SubCell"/>
</dbReference>
<name>A0A815B2W7_9BILA</name>
<dbReference type="SUPFAM" id="SSF74853">
    <property type="entry name" value="Lamin A/C globular tail domain"/>
    <property type="match status" value="1"/>
</dbReference>
<accession>A0A815B2W7</accession>
<protein>
    <recommendedName>
        <fullName evidence="6">LTD domain-containing protein</fullName>
    </recommendedName>
</protein>
<evidence type="ECO:0000256" key="2">
    <source>
        <dbReference type="ARBA" id="ARBA00023054"/>
    </source>
</evidence>
<keyword evidence="3" id="KW-0539">Nucleus</keyword>
<dbReference type="Proteomes" id="UP000663870">
    <property type="component" value="Unassembled WGS sequence"/>
</dbReference>
<dbReference type="InterPro" id="IPR001322">
    <property type="entry name" value="Lamin_tail_dom"/>
</dbReference>
<evidence type="ECO:0000313" key="7">
    <source>
        <dbReference type="EMBL" id="CAF1265138.1"/>
    </source>
</evidence>
<organism evidence="7 8">
    <name type="scientific">Rotaria sordida</name>
    <dbReference type="NCBI Taxonomy" id="392033"/>
    <lineage>
        <taxon>Eukaryota</taxon>
        <taxon>Metazoa</taxon>
        <taxon>Spiralia</taxon>
        <taxon>Gnathifera</taxon>
        <taxon>Rotifera</taxon>
        <taxon>Eurotatoria</taxon>
        <taxon>Bdelloidea</taxon>
        <taxon>Philodinida</taxon>
        <taxon>Philodinidae</taxon>
        <taxon>Rotaria</taxon>
    </lineage>
</organism>
<feature type="coiled-coil region" evidence="4">
    <location>
        <begin position="163"/>
        <end position="222"/>
    </location>
</feature>
<evidence type="ECO:0000256" key="1">
    <source>
        <dbReference type="ARBA" id="ARBA00004123"/>
    </source>
</evidence>
<reference evidence="7" key="1">
    <citation type="submission" date="2021-02" db="EMBL/GenBank/DDBJ databases">
        <authorList>
            <person name="Nowell W R."/>
        </authorList>
    </citation>
    <scope>NUCLEOTIDE SEQUENCE</scope>
</reference>
<feature type="coiled-coil region" evidence="4">
    <location>
        <begin position="59"/>
        <end position="86"/>
    </location>
</feature>
<proteinExistence type="predicted"/>
<feature type="compositionally biased region" description="Polar residues" evidence="5">
    <location>
        <begin position="11"/>
        <end position="22"/>
    </location>
</feature>
<evidence type="ECO:0000313" key="8">
    <source>
        <dbReference type="Proteomes" id="UP000663870"/>
    </source>
</evidence>
<comment type="subcellular location">
    <subcellularLocation>
        <location evidence="1">Nucleus</location>
    </subcellularLocation>
</comment>
<gene>
    <name evidence="7" type="ORF">JXQ802_LOCUS27694</name>
</gene>
<evidence type="ECO:0000256" key="5">
    <source>
        <dbReference type="SAM" id="MobiDB-lite"/>
    </source>
</evidence>
<dbReference type="PANTHER" id="PTHR45721">
    <property type="entry name" value="LAMIN DM0-RELATED"/>
    <property type="match status" value="1"/>
</dbReference>
<feature type="domain" description="LTD" evidence="6">
    <location>
        <begin position="304"/>
        <end position="443"/>
    </location>
</feature>